<dbReference type="Proteomes" id="UP000007800">
    <property type="component" value="Unassembled WGS sequence"/>
</dbReference>
<protein>
    <submittedName>
        <fullName evidence="1">Uncharacterized protein</fullName>
    </submittedName>
</protein>
<reference evidence="1 2" key="1">
    <citation type="submission" date="2008-07" db="EMBL/GenBank/DDBJ databases">
        <authorList>
            <person name="El-Sayed N."/>
            <person name="Caler E."/>
            <person name="Inman J."/>
            <person name="Amedeo P."/>
            <person name="Hass B."/>
            <person name="Wortman J."/>
        </authorList>
    </citation>
    <scope>NUCLEOTIDE SEQUENCE [LARGE SCALE GENOMIC DNA]</scope>
    <source>
        <strain evidence="2">ATCC 50983 / TXsc</strain>
    </source>
</reference>
<dbReference type="GeneID" id="9062977"/>
<evidence type="ECO:0000313" key="2">
    <source>
        <dbReference type="Proteomes" id="UP000007800"/>
    </source>
</evidence>
<dbReference type="PANTHER" id="PTHR38696:SF1">
    <property type="entry name" value="MEDIATOR OF RNA POLYMERASE II TRANSCRIPTION SUBUNIT 13"/>
    <property type="match status" value="1"/>
</dbReference>
<organism evidence="2">
    <name type="scientific">Perkinsus marinus (strain ATCC 50983 / TXsc)</name>
    <dbReference type="NCBI Taxonomy" id="423536"/>
    <lineage>
        <taxon>Eukaryota</taxon>
        <taxon>Sar</taxon>
        <taxon>Alveolata</taxon>
        <taxon>Perkinsozoa</taxon>
        <taxon>Perkinsea</taxon>
        <taxon>Perkinsida</taxon>
        <taxon>Perkinsidae</taxon>
        <taxon>Perkinsus</taxon>
    </lineage>
</organism>
<dbReference type="RefSeq" id="XP_002766134.1">
    <property type="nucleotide sequence ID" value="XM_002766088.1"/>
</dbReference>
<dbReference type="AlphaFoldDB" id="C5LWQ6"/>
<keyword evidence="2" id="KW-1185">Reference proteome</keyword>
<dbReference type="EMBL" id="GG686213">
    <property type="protein sequence ID" value="EEQ98851.1"/>
    <property type="molecule type" value="Genomic_DNA"/>
</dbReference>
<dbReference type="InParanoid" id="C5LWQ6"/>
<name>C5LWQ6_PERM5</name>
<dbReference type="OrthoDB" id="442627at2759"/>
<sequence length="483" mass="53772">MVFKVEFQEAYPFVPTSAGFCSIAILGYDKIYVQRGPQHLVDAVRHAINSCWAEGIQKDENLKDSTGVHKFKLSGFPWWNFKGDRFETSRLTLGLLAAVQRSGFRMVSDVDISHRKLGFLKVWILRAYANDTTPLPDLCLALQGWSGVTAVTSGMPHEAREPLVAAIRSGLETAWVVDEVKESPDGVDLSLETLPWICFGSDGVQARQAVLGALVSLEKRVGYRLAASVRVADSRGLKPKLVFQKMPQEADRAEYVGLSFNQMDRVRLFGPPHQGLDQFLVSAISGAIAAGWPRGCSRQQECGEAEEWVLKGFPFDAFFKSRVDTRLLLSNILQVMWQQNFEIAGVVEGKLPVIYWRRSENASKDIRGPVNPVVSVMFNAPNKIRITSTDQRSLSPAIAAVREALQSPQVWKDVLKEDSVYGRSIEFKLDNWPFYRRPVGSNAVLSTSILLNVINAMASVGLTFKASLNLARHRSCMGSLFFQ</sequence>
<accession>C5LWQ6</accession>
<proteinExistence type="predicted"/>
<gene>
    <name evidence="1" type="ORF">Pmar_PMAR007230</name>
</gene>
<evidence type="ECO:0000313" key="1">
    <source>
        <dbReference type="EMBL" id="EEQ98851.1"/>
    </source>
</evidence>
<dbReference type="PANTHER" id="PTHR38696">
    <property type="entry name" value="MEDIATOR OF RNA POLYMERASE II TRANSCRIPTION SUBUNIT 13"/>
    <property type="match status" value="1"/>
</dbReference>